<proteinExistence type="inferred from homology"/>
<evidence type="ECO:0000313" key="7">
    <source>
        <dbReference type="EMBL" id="ABI73250.1"/>
    </source>
</evidence>
<keyword evidence="8" id="KW-1185">Reference proteome</keyword>
<accession>Q07XL4</accession>
<evidence type="ECO:0000313" key="5">
    <source>
        <dbReference type="EMBL" id="ABI71405.1"/>
    </source>
</evidence>
<evidence type="ECO:0000259" key="4">
    <source>
        <dbReference type="PROSITE" id="PS50994"/>
    </source>
</evidence>
<dbReference type="PANTHER" id="PTHR35004:SF8">
    <property type="entry name" value="TRANSPOSASE RV3428C-RELATED"/>
    <property type="match status" value="1"/>
</dbReference>
<dbReference type="EMBL" id="CP000447">
    <property type="protein sequence ID" value="ABI73250.1"/>
    <property type="molecule type" value="Genomic_DNA"/>
</dbReference>
<dbReference type="STRING" id="318167.Sfri_1554"/>
<protein>
    <submittedName>
        <fullName evidence="7">Integrase, catalytic region</fullName>
    </submittedName>
</protein>
<dbReference type="InterPro" id="IPR012337">
    <property type="entry name" value="RNaseH-like_sf"/>
</dbReference>
<name>Q07XL4_SHEFN</name>
<feature type="domain" description="HTH IS408-type" evidence="3">
    <location>
        <begin position="16"/>
        <end position="96"/>
    </location>
</feature>
<dbReference type="KEGG" id="sfr:Sfri_3414"/>
<reference evidence="7 8" key="1">
    <citation type="submission" date="2006-08" db="EMBL/GenBank/DDBJ databases">
        <title>Complete sequence of Shewanella frigidimarina NCIMB 400.</title>
        <authorList>
            <consortium name="US DOE Joint Genome Institute"/>
            <person name="Copeland A."/>
            <person name="Lucas S."/>
            <person name="Lapidus A."/>
            <person name="Barry K."/>
            <person name="Detter J.C."/>
            <person name="Glavina del Rio T."/>
            <person name="Hammon N."/>
            <person name="Israni S."/>
            <person name="Dalin E."/>
            <person name="Tice H."/>
            <person name="Pitluck S."/>
            <person name="Fredrickson J.K."/>
            <person name="Kolker E."/>
            <person name="McCuel L.A."/>
            <person name="DiChristina T."/>
            <person name="Nealson K.H."/>
            <person name="Newman D."/>
            <person name="Tiedje J.M."/>
            <person name="Zhou J."/>
            <person name="Romine M.F."/>
            <person name="Culley D.E."/>
            <person name="Serres M."/>
            <person name="Chertkov O."/>
            <person name="Brettin T."/>
            <person name="Bruce D."/>
            <person name="Han C."/>
            <person name="Tapia R."/>
            <person name="Gilna P."/>
            <person name="Schmutz J."/>
            <person name="Larimer F."/>
            <person name="Land M."/>
            <person name="Hauser L."/>
            <person name="Kyrpides N."/>
            <person name="Mikhailova N."/>
            <person name="Richardson P."/>
        </authorList>
    </citation>
    <scope>NUCLEOTIDE SEQUENCE [LARGE SCALE GENOMIC DNA]</scope>
    <source>
        <strain evidence="7 8">NCIMB 400</strain>
    </source>
</reference>
<evidence type="ECO:0000256" key="2">
    <source>
        <dbReference type="SAM" id="MobiDB-lite"/>
    </source>
</evidence>
<dbReference type="InterPro" id="IPR054353">
    <property type="entry name" value="IstA-like_C"/>
</dbReference>
<dbReference type="PANTHER" id="PTHR35004">
    <property type="entry name" value="TRANSPOSASE RV3428C-RELATED"/>
    <property type="match status" value="1"/>
</dbReference>
<comment type="similarity">
    <text evidence="1">Belongs to the transposase IS21/IS408/IS1162 family.</text>
</comment>
<dbReference type="Proteomes" id="UP000000684">
    <property type="component" value="Chromosome"/>
</dbReference>
<dbReference type="GO" id="GO:0003676">
    <property type="term" value="F:nucleic acid binding"/>
    <property type="evidence" value="ECO:0007669"/>
    <property type="project" value="InterPro"/>
</dbReference>
<dbReference type="AlphaFoldDB" id="Q07XL4"/>
<dbReference type="InterPro" id="IPR001584">
    <property type="entry name" value="Integrase_cat-core"/>
</dbReference>
<dbReference type="InterPro" id="IPR017895">
    <property type="entry name" value="HTH_IS408/IS1162_type"/>
</dbReference>
<dbReference type="EMBL" id="CP000447">
    <property type="protein sequence ID" value="ABI71899.1"/>
    <property type="molecule type" value="Genomic_DNA"/>
</dbReference>
<dbReference type="eggNOG" id="COG4584">
    <property type="taxonomic scope" value="Bacteria"/>
</dbReference>
<evidence type="ECO:0000259" key="3">
    <source>
        <dbReference type="PROSITE" id="PS50532"/>
    </source>
</evidence>
<dbReference type="EMBL" id="CP000447">
    <property type="protein sequence ID" value="ABI71405.1"/>
    <property type="molecule type" value="Genomic_DNA"/>
</dbReference>
<dbReference type="KEGG" id="sfr:Sfri_2053"/>
<dbReference type="KEGG" id="sfr:Sfri_1554"/>
<feature type="region of interest" description="Disordered" evidence="2">
    <location>
        <begin position="494"/>
        <end position="519"/>
    </location>
</feature>
<dbReference type="NCBIfam" id="NF033546">
    <property type="entry name" value="transpos_IS21"/>
    <property type="match status" value="1"/>
</dbReference>
<dbReference type="Gene3D" id="3.30.420.10">
    <property type="entry name" value="Ribonuclease H-like superfamily/Ribonuclease H"/>
    <property type="match status" value="1"/>
</dbReference>
<dbReference type="GO" id="GO:0015074">
    <property type="term" value="P:DNA integration"/>
    <property type="evidence" value="ECO:0007669"/>
    <property type="project" value="InterPro"/>
</dbReference>
<evidence type="ECO:0000256" key="1">
    <source>
        <dbReference type="ARBA" id="ARBA00009277"/>
    </source>
</evidence>
<dbReference type="SUPFAM" id="SSF53098">
    <property type="entry name" value="Ribonuclease H-like"/>
    <property type="match status" value="1"/>
</dbReference>
<feature type="domain" description="Integrase catalytic" evidence="4">
    <location>
        <begin position="133"/>
        <end position="323"/>
    </location>
</feature>
<dbReference type="Pfam" id="PF22483">
    <property type="entry name" value="Mu-transpos_C_2"/>
    <property type="match status" value="1"/>
</dbReference>
<dbReference type="PROSITE" id="PS50532">
    <property type="entry name" value="HTH_IS408"/>
    <property type="match status" value="1"/>
</dbReference>
<evidence type="ECO:0000313" key="6">
    <source>
        <dbReference type="EMBL" id="ABI71899.1"/>
    </source>
</evidence>
<evidence type="ECO:0000313" key="8">
    <source>
        <dbReference type="Proteomes" id="UP000000684"/>
    </source>
</evidence>
<dbReference type="HOGENOM" id="CLU_020626_11_0_6"/>
<organism evidence="7 8">
    <name type="scientific">Shewanella frigidimarina (strain NCIMB 400)</name>
    <dbReference type="NCBI Taxonomy" id="318167"/>
    <lineage>
        <taxon>Bacteria</taxon>
        <taxon>Pseudomonadati</taxon>
        <taxon>Pseudomonadota</taxon>
        <taxon>Gammaproteobacteria</taxon>
        <taxon>Alteromonadales</taxon>
        <taxon>Shewanellaceae</taxon>
        <taxon>Shewanella</taxon>
    </lineage>
</organism>
<sequence length="519" mass="60341">MMRMTMPTAPISMRKLKEILRLKYGCKLSHRQIAKSLSVSPSIVSKYACKSAELDITCWPLDEKWDDNSLQQAFFKTKPRLKGFTIPDWSLVQQELRPKTMTLLLLWEEYKERHAEGFYSYTHFCRQYKAWLKCQKPSMRQNHKAGEKLFVDYCGPTMSIVDRSTGECRTAQVFVAVMGASNYTYAEATYSQKLEDWVMSHARCFEFLGGVPEQIIPDNLKSAVTKPCRYEPDLNPTYQQLATHYDTVIVPARPYKPKDKAKAEVGVQIVERWIMARLRNETFFSLRQLNLKIQELLIDLNQRQMKKHPGSRLSQFEAIDKPALKPLPLQPYSYTLVKQVRVHIDYHIEIEKHYYSVPHTLIKQKLEAHASGKLVTLYHQGIRVAVHPRSYREGAHTTLELHMPIAHQKQQQWTPQRFERWASQFGKSTEQFVMQLMQAKKHPEQSYRACMGLLSLGKKFTDQRLEAACHRALATGVTRVKQVKTILEKGLDKQPLPQAQGDSLQDIDHKNIRGNNYYH</sequence>
<dbReference type="PROSITE" id="PS50994">
    <property type="entry name" value="INTEGRASE"/>
    <property type="match status" value="1"/>
</dbReference>
<gene>
    <name evidence="5" type="ordered locus">Sfri_1554</name>
    <name evidence="6" type="ordered locus">Sfri_2053</name>
    <name evidence="7" type="ordered locus">Sfri_3414</name>
</gene>
<dbReference type="InterPro" id="IPR036397">
    <property type="entry name" value="RNaseH_sf"/>
</dbReference>